<dbReference type="HAMAP" id="MF_00991">
    <property type="entry name" value="MqnB"/>
    <property type="match status" value="1"/>
</dbReference>
<dbReference type="InterPro" id="IPR035994">
    <property type="entry name" value="Nucleoside_phosphorylase_sf"/>
</dbReference>
<dbReference type="CDD" id="cd17766">
    <property type="entry name" value="futalosine_nucleosidase_MqnB"/>
    <property type="match status" value="1"/>
</dbReference>
<evidence type="ECO:0000313" key="3">
    <source>
        <dbReference type="EMBL" id="OEV04898.1"/>
    </source>
</evidence>
<dbReference type="GO" id="GO:0019284">
    <property type="term" value="P:L-methionine salvage from S-adenosylmethionine"/>
    <property type="evidence" value="ECO:0007669"/>
    <property type="project" value="TreeGrafter"/>
</dbReference>
<keyword evidence="1" id="KW-0474">Menaquinone biosynthesis</keyword>
<dbReference type="GO" id="GO:0009116">
    <property type="term" value="P:nucleoside metabolic process"/>
    <property type="evidence" value="ECO:0007669"/>
    <property type="project" value="InterPro"/>
</dbReference>
<evidence type="ECO:0000256" key="2">
    <source>
        <dbReference type="NCBIfam" id="TIGR03664"/>
    </source>
</evidence>
<evidence type="ECO:0000256" key="1">
    <source>
        <dbReference type="HAMAP-Rule" id="MF_00991"/>
    </source>
</evidence>
<comment type="catalytic activity">
    <reaction evidence="1">
        <text>futalosine + H2O = dehypoxanthine futalosine + hypoxanthine</text>
        <dbReference type="Rhea" id="RHEA:25904"/>
        <dbReference type="ChEBI" id="CHEBI:15377"/>
        <dbReference type="ChEBI" id="CHEBI:17368"/>
        <dbReference type="ChEBI" id="CHEBI:58863"/>
        <dbReference type="ChEBI" id="CHEBI:58864"/>
        <dbReference type="EC" id="3.2.2.26"/>
    </reaction>
</comment>
<dbReference type="NCBIfam" id="TIGR03664">
    <property type="entry name" value="fut_nucase"/>
    <property type="match status" value="1"/>
</dbReference>
<evidence type="ECO:0000313" key="4">
    <source>
        <dbReference type="Proteomes" id="UP000176101"/>
    </source>
</evidence>
<dbReference type="NCBIfam" id="NF006087">
    <property type="entry name" value="PRK08236.1"/>
    <property type="match status" value="1"/>
</dbReference>
<dbReference type="SUPFAM" id="SSF53167">
    <property type="entry name" value="Purine and uridine phosphorylases"/>
    <property type="match status" value="1"/>
</dbReference>
<keyword evidence="4" id="KW-1185">Reference proteome</keyword>
<dbReference type="AlphaFoldDB" id="A0A1E7KLX7"/>
<dbReference type="InterPro" id="IPR019963">
    <property type="entry name" value="FL_hydrolase_MqnB"/>
</dbReference>
<sequence length="288" mass="28425">MADPGEAATAGEPVGRTARVLVVTAVAAERDAVLRDLGTLVTVRLPGGTELRRAAPGEDPGGCPAVGAPALSDPSADALVLDALAAGVGPGAAGAGGGTALTAATLAGAPYDLVVSAGIGGGFRDREPPPDGPTPDGPAPLVVASAIIAADLGAETAQGFASVTELGFGTDEHRPPPTLVRAVARATGGTSGPVLTVSTTTGTASRAAELAGRHPGAAAEAMEGFGVAEAAARHDVPVLELRTLSNSVGPRDRAAWRVPEALDALARAFANATPILGSWITDDWRKRV</sequence>
<dbReference type="PANTHER" id="PTHR46832">
    <property type="entry name" value="5'-METHYLTHIOADENOSINE/S-ADENOSYLHOMOCYSTEINE NUCLEOSIDASE"/>
    <property type="match status" value="1"/>
</dbReference>
<protein>
    <recommendedName>
        <fullName evidence="1 2">Futalosine hydrolase</fullName>
        <shortName evidence="1">FL hydrolase</shortName>
        <ecNumber evidence="1 2">3.2.2.26</ecNumber>
    </recommendedName>
    <alternativeName>
        <fullName evidence="1">Futalosine nucleosidase</fullName>
    </alternativeName>
    <alternativeName>
        <fullName evidence="1">Menaquinone biosynthetic enzyme MqnB</fullName>
    </alternativeName>
</protein>
<comment type="caution">
    <text evidence="3">The sequence shown here is derived from an EMBL/GenBank/DDBJ whole genome shotgun (WGS) entry which is preliminary data.</text>
</comment>
<reference evidence="3 4" key="1">
    <citation type="journal article" date="2016" name="Front. Microbiol.">
        <title>Comparative Genomics Analysis of Streptomyces Species Reveals Their Adaptation to the Marine Environment and Their Diversity at the Genomic Level.</title>
        <authorList>
            <person name="Tian X."/>
            <person name="Zhang Z."/>
            <person name="Yang T."/>
            <person name="Chen M."/>
            <person name="Li J."/>
            <person name="Chen F."/>
            <person name="Yang J."/>
            <person name="Li W."/>
            <person name="Zhang B."/>
            <person name="Zhang Z."/>
            <person name="Wu J."/>
            <person name="Zhang C."/>
            <person name="Long L."/>
            <person name="Xiao J."/>
        </authorList>
    </citation>
    <scope>NUCLEOTIDE SEQUENCE [LARGE SCALE GENOMIC DNA]</scope>
    <source>
        <strain evidence="3 4">SCSIO 02100</strain>
    </source>
</reference>
<comment type="similarity">
    <text evidence="1">Belongs to the PNP/UDP phosphorylase family. Futalosine hydrolase subfamily.</text>
</comment>
<name>A0A1E7KLX7_9ACTN</name>
<dbReference type="EMBL" id="LJGU01000109">
    <property type="protein sequence ID" value="OEV04898.1"/>
    <property type="molecule type" value="Genomic_DNA"/>
</dbReference>
<accession>A0A1E7KLX7</accession>
<dbReference type="GO" id="GO:0009234">
    <property type="term" value="P:menaquinone biosynthetic process"/>
    <property type="evidence" value="ECO:0007669"/>
    <property type="project" value="UniProtKB-UniRule"/>
</dbReference>
<gene>
    <name evidence="1" type="primary">mqnB</name>
    <name evidence="3" type="ORF">AN216_05210</name>
</gene>
<dbReference type="PANTHER" id="PTHR46832:SF2">
    <property type="entry name" value="FUTALOSINE HYDROLASE"/>
    <property type="match status" value="1"/>
</dbReference>
<dbReference type="GO" id="GO:0008782">
    <property type="term" value="F:adenosylhomocysteine nucleosidase activity"/>
    <property type="evidence" value="ECO:0007669"/>
    <property type="project" value="TreeGrafter"/>
</dbReference>
<comment type="pathway">
    <text evidence="1">Quinol/quinone metabolism; menaquinone biosynthesis.</text>
</comment>
<proteinExistence type="inferred from homology"/>
<dbReference type="Proteomes" id="UP000176101">
    <property type="component" value="Unassembled WGS sequence"/>
</dbReference>
<dbReference type="GO" id="GO:0005829">
    <property type="term" value="C:cytosol"/>
    <property type="evidence" value="ECO:0007669"/>
    <property type="project" value="TreeGrafter"/>
</dbReference>
<keyword evidence="1" id="KW-0378">Hydrolase</keyword>
<dbReference type="UniPathway" id="UPA00079"/>
<dbReference type="GO" id="GO:0008930">
    <property type="term" value="F:methylthioadenosine nucleosidase activity"/>
    <property type="evidence" value="ECO:0007669"/>
    <property type="project" value="TreeGrafter"/>
</dbReference>
<dbReference type="STRING" id="1075402.AN216_05210"/>
<organism evidence="3 4">
    <name type="scientific">Streptomyces oceani</name>
    <dbReference type="NCBI Taxonomy" id="1075402"/>
    <lineage>
        <taxon>Bacteria</taxon>
        <taxon>Bacillati</taxon>
        <taxon>Actinomycetota</taxon>
        <taxon>Actinomycetes</taxon>
        <taxon>Kitasatosporales</taxon>
        <taxon>Streptomycetaceae</taxon>
        <taxon>Streptomyces</taxon>
    </lineage>
</organism>
<dbReference type="Gene3D" id="3.40.50.1580">
    <property type="entry name" value="Nucleoside phosphorylase domain"/>
    <property type="match status" value="1"/>
</dbReference>
<dbReference type="PATRIC" id="fig|1075402.3.peg.5146"/>
<comment type="function">
    <text evidence="1">Catalyzes the hydrolysis of futalosine (FL) to dehypoxanthine futalosine (DHFL) and hypoxanthine, a step in the biosynthesis of menaquinone (MK, vitamin K2).</text>
</comment>
<dbReference type="EC" id="3.2.2.26" evidence="1 2"/>